<protein>
    <recommendedName>
        <fullName evidence="5">Exonuclease V</fullName>
    </recommendedName>
</protein>
<accession>A0A4Y9XZ05</accession>
<dbReference type="PANTHER" id="PTHR14464:SF4">
    <property type="entry name" value="EXONUCLEASE V"/>
    <property type="match status" value="1"/>
</dbReference>
<feature type="compositionally biased region" description="Basic and acidic residues" evidence="2">
    <location>
        <begin position="434"/>
        <end position="445"/>
    </location>
</feature>
<evidence type="ECO:0000313" key="4">
    <source>
        <dbReference type="Proteomes" id="UP000298327"/>
    </source>
</evidence>
<dbReference type="PANTHER" id="PTHR14464">
    <property type="entry name" value="EXONUCLEASE V"/>
    <property type="match status" value="1"/>
</dbReference>
<dbReference type="EMBL" id="SEOQ01001101">
    <property type="protein sequence ID" value="TFY53819.1"/>
    <property type="molecule type" value="Genomic_DNA"/>
</dbReference>
<feature type="compositionally biased region" description="Polar residues" evidence="2">
    <location>
        <begin position="446"/>
        <end position="460"/>
    </location>
</feature>
<organism evidence="3 4">
    <name type="scientific">Dentipellis fragilis</name>
    <dbReference type="NCBI Taxonomy" id="205917"/>
    <lineage>
        <taxon>Eukaryota</taxon>
        <taxon>Fungi</taxon>
        <taxon>Dikarya</taxon>
        <taxon>Basidiomycota</taxon>
        <taxon>Agaricomycotina</taxon>
        <taxon>Agaricomycetes</taxon>
        <taxon>Russulales</taxon>
        <taxon>Hericiaceae</taxon>
        <taxon>Dentipellis</taxon>
    </lineage>
</organism>
<dbReference type="GO" id="GO:0045145">
    <property type="term" value="F:single-stranded DNA 5'-3' DNA exonuclease activity"/>
    <property type="evidence" value="ECO:0007669"/>
    <property type="project" value="InterPro"/>
</dbReference>
<keyword evidence="4" id="KW-1185">Reference proteome</keyword>
<gene>
    <name evidence="3" type="ORF">EVG20_g9956</name>
</gene>
<dbReference type="AlphaFoldDB" id="A0A4Y9XZ05"/>
<reference evidence="3 4" key="1">
    <citation type="submission" date="2019-02" db="EMBL/GenBank/DDBJ databases">
        <title>Genome sequencing of the rare red list fungi Dentipellis fragilis.</title>
        <authorList>
            <person name="Buettner E."/>
            <person name="Kellner H."/>
        </authorList>
    </citation>
    <scope>NUCLEOTIDE SEQUENCE [LARGE SCALE GENOMIC DNA]</scope>
    <source>
        <strain evidence="3 4">DSM 105465</strain>
    </source>
</reference>
<dbReference type="Pfam" id="PF09810">
    <property type="entry name" value="Exo5"/>
    <property type="match status" value="1"/>
</dbReference>
<evidence type="ECO:0008006" key="5">
    <source>
        <dbReference type="Google" id="ProtNLM"/>
    </source>
</evidence>
<dbReference type="GO" id="GO:0005739">
    <property type="term" value="C:mitochondrion"/>
    <property type="evidence" value="ECO:0007669"/>
    <property type="project" value="TreeGrafter"/>
</dbReference>
<sequence length="814" mass="89887">MTFIYIRNKDRLKRAAVRSRCSLPGNTVRDAAEVRRAEGVGDWEGMGAQECRTQNDDEWDISSAVIQPAACVILIASYSLLYSAHRDGVSTGNVVDSQHTGITDGDELADRTIRLGSKPTFTEECNVRPSEFYGRWKVNATEMRVSEFGARSSAELDARALFILCSRVHKRVRVQPTRRCPFPLSFSASPNQALLNAAMDYDEYAAYDLSEYTFTSADLDALDAQAAAGGPAVPIELERATDSAKDPLKADTSTEAVRTNGTGASAVEEVFQRDGPRVTRLVSFLSIRRKSNGRTALTSYERCEVQFDYGLRQGRSRKLADRPASFTSAKGKVINVVHHVAEMNDKTQKRGTSVHKKLEKELRPVEVKVTTGTEEERWALRMVQMLACLDDLRDHGKCREMPVFGILHDAVVIGIIDEVSFNSHPTHHHIHTYHAKERKSNERSRSPTQTSIMSFLSPSFSHRIRTPSPPPSTASRPLYISDTKTRRTPDLPPDDDTLPARLQLMFYHALLSSLLAPTFPFAELWTRFELDPYAPLSDAFLAQTGLIPDAGETADPEKVRVQYPCCLDELEDVWRAAVQAAGIIGVAEDLMIVYRTQQQPQSPKEKAARTLGEILAELAGVEGAMDLALQQAISNSLLDAVQKQAQVSAAAARAAHLDSELKQSTFRLETVQEESPSQAETQTRVKVECSIITESEVAVQEGAIPDTVVTPPVADVPSPAPASDATVEVSPCPGSGILGTKVFHMNSSFMGAYLTSVLEWWYGQRAPIGVDVQHARRCRTCEYREDCEWRESKAAEAAAEYRKKNGRSPSAPLM</sequence>
<dbReference type="GO" id="GO:0036297">
    <property type="term" value="P:interstrand cross-link repair"/>
    <property type="evidence" value="ECO:0007669"/>
    <property type="project" value="TreeGrafter"/>
</dbReference>
<evidence type="ECO:0000256" key="2">
    <source>
        <dbReference type="SAM" id="MobiDB-lite"/>
    </source>
</evidence>
<dbReference type="GO" id="GO:0005634">
    <property type="term" value="C:nucleus"/>
    <property type="evidence" value="ECO:0007669"/>
    <property type="project" value="TreeGrafter"/>
</dbReference>
<comment type="similarity">
    <text evidence="1">Belongs to the EXO5 family.</text>
</comment>
<evidence type="ECO:0000313" key="3">
    <source>
        <dbReference type="EMBL" id="TFY53819.1"/>
    </source>
</evidence>
<comment type="caution">
    <text evidence="3">The sequence shown here is derived from an EMBL/GenBank/DDBJ whole genome shotgun (WGS) entry which is preliminary data.</text>
</comment>
<proteinExistence type="inferred from homology"/>
<evidence type="ECO:0000256" key="1">
    <source>
        <dbReference type="ARBA" id="ARBA00009797"/>
    </source>
</evidence>
<dbReference type="Proteomes" id="UP000298327">
    <property type="component" value="Unassembled WGS sequence"/>
</dbReference>
<dbReference type="InterPro" id="IPR019190">
    <property type="entry name" value="EXOV"/>
</dbReference>
<dbReference type="OrthoDB" id="354769at2759"/>
<feature type="region of interest" description="Disordered" evidence="2">
    <location>
        <begin position="427"/>
        <end position="495"/>
    </location>
</feature>
<name>A0A4Y9XZ05_9AGAM</name>